<evidence type="ECO:0000256" key="1">
    <source>
        <dbReference type="SAM" id="MobiDB-lite"/>
    </source>
</evidence>
<dbReference type="AlphaFoldDB" id="A0AB34IY52"/>
<feature type="region of interest" description="Disordered" evidence="1">
    <location>
        <begin position="241"/>
        <end position="289"/>
    </location>
</feature>
<keyword evidence="4" id="KW-1185">Reference proteome</keyword>
<proteinExistence type="predicted"/>
<feature type="signal peptide" evidence="2">
    <location>
        <begin position="1"/>
        <end position="18"/>
    </location>
</feature>
<organism evidence="3 4">
    <name type="scientific">Prymnesium parvum</name>
    <name type="common">Toxic golden alga</name>
    <dbReference type="NCBI Taxonomy" id="97485"/>
    <lineage>
        <taxon>Eukaryota</taxon>
        <taxon>Haptista</taxon>
        <taxon>Haptophyta</taxon>
        <taxon>Prymnesiophyceae</taxon>
        <taxon>Prymnesiales</taxon>
        <taxon>Prymnesiaceae</taxon>
        <taxon>Prymnesium</taxon>
    </lineage>
</organism>
<name>A0AB34IY52_PRYPA</name>
<evidence type="ECO:0000313" key="4">
    <source>
        <dbReference type="Proteomes" id="UP001515480"/>
    </source>
</evidence>
<gene>
    <name evidence="3" type="ORF">AB1Y20_006439</name>
</gene>
<accession>A0AB34IY52</accession>
<feature type="compositionally biased region" description="Polar residues" evidence="1">
    <location>
        <begin position="262"/>
        <end position="271"/>
    </location>
</feature>
<dbReference type="EMBL" id="JBGBPQ010000015">
    <property type="protein sequence ID" value="KAL1510107.1"/>
    <property type="molecule type" value="Genomic_DNA"/>
</dbReference>
<evidence type="ECO:0000256" key="2">
    <source>
        <dbReference type="SAM" id="SignalP"/>
    </source>
</evidence>
<evidence type="ECO:0000313" key="3">
    <source>
        <dbReference type="EMBL" id="KAL1510107.1"/>
    </source>
</evidence>
<feature type="chain" id="PRO_5044326628" evidence="2">
    <location>
        <begin position="19"/>
        <end position="289"/>
    </location>
</feature>
<reference evidence="3 4" key="1">
    <citation type="journal article" date="2024" name="Science">
        <title>Giant polyketide synthase enzymes in the biosynthesis of giant marine polyether toxins.</title>
        <authorList>
            <person name="Fallon T.R."/>
            <person name="Shende V.V."/>
            <person name="Wierzbicki I.H."/>
            <person name="Pendleton A.L."/>
            <person name="Watervoot N.F."/>
            <person name="Auber R.P."/>
            <person name="Gonzalez D.J."/>
            <person name="Wisecaver J.H."/>
            <person name="Moore B.S."/>
        </authorList>
    </citation>
    <scope>NUCLEOTIDE SEQUENCE [LARGE SCALE GENOMIC DNA]</scope>
    <source>
        <strain evidence="3 4">12B1</strain>
    </source>
</reference>
<sequence length="289" mass="31513">MMLARPFCLAFRISCVLRLPAGRAPPSARRLHASQMLFMDQPDADAIFEPRPSGGPSDKQLRYARSLAEQQKKELHPDAKNDWSICSSEIERLLSTAPPTAKQIRFAEELAEAKNMQLPREVLASQLAMRRFLDENSGGSPRIGSSISGTSAPTEKQVLFAAQLARQLRIDIPYQAVESAIECSAFISDALAKKNEQSAALRASSALEMDKMHDAIDTGRASDGKFPTFDTQGAYESIADTTAEENANESTLDTTADDEANENSPDTGTMDHSTKYVSDATPIKGDIPF</sequence>
<dbReference type="Proteomes" id="UP001515480">
    <property type="component" value="Unassembled WGS sequence"/>
</dbReference>
<protein>
    <submittedName>
        <fullName evidence="3">Uncharacterized protein</fullName>
    </submittedName>
</protein>
<comment type="caution">
    <text evidence="3">The sequence shown here is derived from an EMBL/GenBank/DDBJ whole genome shotgun (WGS) entry which is preliminary data.</text>
</comment>
<keyword evidence="2" id="KW-0732">Signal</keyword>